<keyword evidence="12" id="KW-1185">Reference proteome</keyword>
<dbReference type="EC" id="1.5.1.3" evidence="2"/>
<keyword evidence="8" id="KW-0812">Transmembrane</keyword>
<evidence type="ECO:0000313" key="12">
    <source>
        <dbReference type="Proteomes" id="UP000005222"/>
    </source>
</evidence>
<reference evidence="12" key="2">
    <citation type="journal article" date="2012" name="G3 (Bethesda)">
        <title>Pichia sorbitophila, an interspecies yeast hybrid reveals early steps of genome resolution following polyploidization.</title>
        <authorList>
            <person name="Leh Louis V."/>
            <person name="Despons L."/>
            <person name="Friedrich A."/>
            <person name="Martin T."/>
            <person name="Durrens P."/>
            <person name="Casaregola S."/>
            <person name="Neuveglise C."/>
            <person name="Fairhead C."/>
            <person name="Marck C."/>
            <person name="Cruz J.A."/>
            <person name="Straub M.L."/>
            <person name="Kugler V."/>
            <person name="Sacerdot C."/>
            <person name="Uzunov Z."/>
            <person name="Thierry A."/>
            <person name="Weiss S."/>
            <person name="Bleykasten C."/>
            <person name="De Montigny J."/>
            <person name="Jacques N."/>
            <person name="Jung P."/>
            <person name="Lemaire M."/>
            <person name="Mallet S."/>
            <person name="Morel G."/>
            <person name="Richard G.F."/>
            <person name="Sarkar A."/>
            <person name="Savel G."/>
            <person name="Schacherer J."/>
            <person name="Seret M.L."/>
            <person name="Talla E."/>
            <person name="Samson G."/>
            <person name="Jubin C."/>
            <person name="Poulain J."/>
            <person name="Vacherie B."/>
            <person name="Barbe V."/>
            <person name="Pelletier E."/>
            <person name="Sherman D.J."/>
            <person name="Westhof E."/>
            <person name="Weissenbach J."/>
            <person name="Baret P.V."/>
            <person name="Wincker P."/>
            <person name="Gaillardin C."/>
            <person name="Dujon B."/>
            <person name="Souciet J.L."/>
        </authorList>
    </citation>
    <scope>NUCLEOTIDE SEQUENCE [LARGE SCALE GENOMIC DNA]</scope>
    <source>
        <strain evidence="12">ATCC MYA-4447 / BCRC 22081 / CBS 7064 / NBRC 10061 / NRRL Y-12695</strain>
    </source>
</reference>
<evidence type="ECO:0000256" key="3">
    <source>
        <dbReference type="ARBA" id="ARBA00018886"/>
    </source>
</evidence>
<organism evidence="11 12">
    <name type="scientific">Pichia sorbitophila (strain ATCC MYA-4447 / BCRC 22081 / CBS 7064 / NBRC 10061 / NRRL Y-12695)</name>
    <name type="common">Hybrid yeast</name>
    <dbReference type="NCBI Taxonomy" id="559304"/>
    <lineage>
        <taxon>Eukaryota</taxon>
        <taxon>Fungi</taxon>
        <taxon>Dikarya</taxon>
        <taxon>Ascomycota</taxon>
        <taxon>Saccharomycotina</taxon>
        <taxon>Pichiomycetes</taxon>
        <taxon>Debaryomycetaceae</taxon>
        <taxon>Millerozyma</taxon>
    </lineage>
</organism>
<dbReference type="Proteomes" id="UP000005222">
    <property type="component" value="Chromosome L"/>
</dbReference>
<dbReference type="PROSITE" id="PS00075">
    <property type="entry name" value="DHFR_1"/>
    <property type="match status" value="1"/>
</dbReference>
<dbReference type="GO" id="GO:0006730">
    <property type="term" value="P:one-carbon metabolic process"/>
    <property type="evidence" value="ECO:0007669"/>
    <property type="project" value="UniProtKB-KW"/>
</dbReference>
<evidence type="ECO:0000259" key="9">
    <source>
        <dbReference type="PROSITE" id="PS51330"/>
    </source>
</evidence>
<evidence type="ECO:0000256" key="6">
    <source>
        <dbReference type="ARBA" id="ARBA00023002"/>
    </source>
</evidence>
<dbReference type="Pfam" id="PF00186">
    <property type="entry name" value="DHFR_1"/>
    <property type="match status" value="1"/>
</dbReference>
<protein>
    <recommendedName>
        <fullName evidence="3">Dihydrofolate reductase</fullName>
        <ecNumber evidence="2">1.5.1.3</ecNumber>
    </recommendedName>
</protein>
<sequence>MTSSGHSLGRGGIPIVMIVAALVPEMGIGLKGKMPWRLKNEMAYFRKVTTTTTDNEAINAVIMGRKTWQSIPEKFRPLPKRLNIVLSRSQHENDGDDAVLFCTSLEEALSKAKKYSKPVEKIFIMGGGELYNQAYNSGQVGHLLLTEIRANKEVETDTRIEFPVYGDQSTWIRQPHSALQELVGGEVEEQQLQEGDFTYGFAYFKKKESDE</sequence>
<evidence type="ECO:0000313" key="10">
    <source>
        <dbReference type="EMBL" id="CCE84060.1"/>
    </source>
</evidence>
<evidence type="ECO:0000256" key="8">
    <source>
        <dbReference type="SAM" id="Phobius"/>
    </source>
</evidence>
<dbReference type="GO" id="GO:0005739">
    <property type="term" value="C:mitochondrion"/>
    <property type="evidence" value="ECO:0007669"/>
    <property type="project" value="TreeGrafter"/>
</dbReference>
<dbReference type="AlphaFoldDB" id="G8Y630"/>
<dbReference type="InterPro" id="IPR024072">
    <property type="entry name" value="DHFR-like_dom_sf"/>
</dbReference>
<dbReference type="FunCoup" id="G8Y630">
    <property type="interactions" value="736"/>
</dbReference>
<dbReference type="InterPro" id="IPR001796">
    <property type="entry name" value="DHFR_dom"/>
</dbReference>
<accession>G8Y630</accession>
<proteinExistence type="inferred from homology"/>
<dbReference type="Proteomes" id="UP000005222">
    <property type="component" value="Chromosome K"/>
</dbReference>
<comment type="pathway">
    <text evidence="1">Cofactor biosynthesis; tetrahydrofolate biosynthesis; 5,6,7,8-tetrahydrofolate from 7,8-dihydrofolate: step 1/1.</text>
</comment>
<keyword evidence="4" id="KW-0554">One-carbon metabolism</keyword>
<dbReference type="GO" id="GO:0046654">
    <property type="term" value="P:tetrahydrofolate biosynthetic process"/>
    <property type="evidence" value="ECO:0007669"/>
    <property type="project" value="UniProtKB-UniPathway"/>
</dbReference>
<dbReference type="GO" id="GO:0004146">
    <property type="term" value="F:dihydrofolate reductase activity"/>
    <property type="evidence" value="ECO:0007669"/>
    <property type="project" value="UniProtKB-EC"/>
</dbReference>
<dbReference type="Gene3D" id="3.40.430.10">
    <property type="entry name" value="Dihydrofolate Reductase, subunit A"/>
    <property type="match status" value="1"/>
</dbReference>
<dbReference type="EMBL" id="FO082049">
    <property type="protein sequence ID" value="CCE84060.1"/>
    <property type="molecule type" value="Genomic_DNA"/>
</dbReference>
<reference evidence="11" key="1">
    <citation type="submission" date="2011-10" db="EMBL/GenBank/DDBJ databases">
        <authorList>
            <person name="Genoscope - CEA"/>
        </authorList>
    </citation>
    <scope>NUCLEOTIDE SEQUENCE</scope>
</reference>
<dbReference type="PANTHER" id="PTHR48069:SF3">
    <property type="entry name" value="DIHYDROFOLATE REDUCTASE"/>
    <property type="match status" value="1"/>
</dbReference>
<dbReference type="InterPro" id="IPR017925">
    <property type="entry name" value="DHFR_CS"/>
</dbReference>
<dbReference type="STRING" id="559304.G8Y630"/>
<dbReference type="GO" id="GO:0046452">
    <property type="term" value="P:dihydrofolate metabolic process"/>
    <property type="evidence" value="ECO:0007669"/>
    <property type="project" value="TreeGrafter"/>
</dbReference>
<keyword evidence="8" id="KW-1133">Transmembrane helix</keyword>
<evidence type="ECO:0000256" key="4">
    <source>
        <dbReference type="ARBA" id="ARBA00022563"/>
    </source>
</evidence>
<dbReference type="InParanoid" id="G8Y630"/>
<feature type="domain" description="DHFR" evidence="9">
    <location>
        <begin position="14"/>
        <end position="211"/>
    </location>
</feature>
<evidence type="ECO:0000256" key="7">
    <source>
        <dbReference type="RuleBase" id="RU004474"/>
    </source>
</evidence>
<keyword evidence="6" id="KW-0560">Oxidoreductase</keyword>
<evidence type="ECO:0000313" key="11">
    <source>
        <dbReference type="EMBL" id="CCE85091.1"/>
    </source>
</evidence>
<dbReference type="UniPathway" id="UPA00077">
    <property type="reaction ID" value="UER00158"/>
</dbReference>
<dbReference type="GO" id="GO:0050661">
    <property type="term" value="F:NADP binding"/>
    <property type="evidence" value="ECO:0007669"/>
    <property type="project" value="InterPro"/>
</dbReference>
<keyword evidence="8" id="KW-0472">Membrane</keyword>
<comment type="similarity">
    <text evidence="7">Belongs to the dihydrofolate reductase family.</text>
</comment>
<dbReference type="CDD" id="cd00209">
    <property type="entry name" value="DHFR"/>
    <property type="match status" value="1"/>
</dbReference>
<dbReference type="PANTHER" id="PTHR48069">
    <property type="entry name" value="DIHYDROFOLATE REDUCTASE"/>
    <property type="match status" value="1"/>
</dbReference>
<dbReference type="InterPro" id="IPR012259">
    <property type="entry name" value="DHFR"/>
</dbReference>
<dbReference type="PRINTS" id="PR00070">
    <property type="entry name" value="DHFR"/>
</dbReference>
<dbReference type="SUPFAM" id="SSF53597">
    <property type="entry name" value="Dihydrofolate reductase-like"/>
    <property type="match status" value="1"/>
</dbReference>
<feature type="transmembrane region" description="Helical" evidence="8">
    <location>
        <begin position="12"/>
        <end position="30"/>
    </location>
</feature>
<evidence type="ECO:0000256" key="5">
    <source>
        <dbReference type="ARBA" id="ARBA00022857"/>
    </source>
</evidence>
<gene>
    <name evidence="11" type="primary">Piso0_004662</name>
    <name evidence="10" type="ORF">GNLVRS01_PISO0K21812g</name>
    <name evidence="11" type="ORF">GNLVRS01_PISO0L21813g</name>
</gene>
<evidence type="ECO:0000256" key="1">
    <source>
        <dbReference type="ARBA" id="ARBA00004903"/>
    </source>
</evidence>
<dbReference type="HOGENOM" id="CLU_043966_2_1_1"/>
<dbReference type="GO" id="GO:0046655">
    <property type="term" value="P:folic acid metabolic process"/>
    <property type="evidence" value="ECO:0007669"/>
    <property type="project" value="TreeGrafter"/>
</dbReference>
<keyword evidence="5" id="KW-0521">NADP</keyword>
<evidence type="ECO:0000256" key="2">
    <source>
        <dbReference type="ARBA" id="ARBA00012856"/>
    </source>
</evidence>
<dbReference type="OrthoDB" id="414698at2759"/>
<dbReference type="PROSITE" id="PS51330">
    <property type="entry name" value="DHFR_2"/>
    <property type="match status" value="1"/>
</dbReference>
<dbReference type="eggNOG" id="KOG1324">
    <property type="taxonomic scope" value="Eukaryota"/>
</dbReference>
<dbReference type="EMBL" id="FO082048">
    <property type="protein sequence ID" value="CCE85091.1"/>
    <property type="molecule type" value="Genomic_DNA"/>
</dbReference>
<name>G8Y630_PICSO</name>